<organism evidence="12 13">
    <name type="scientific">Oreochromis aureus</name>
    <name type="common">Israeli tilapia</name>
    <name type="synonym">Chromis aureus</name>
    <dbReference type="NCBI Taxonomy" id="47969"/>
    <lineage>
        <taxon>Eukaryota</taxon>
        <taxon>Metazoa</taxon>
        <taxon>Chordata</taxon>
        <taxon>Craniata</taxon>
        <taxon>Vertebrata</taxon>
        <taxon>Euteleostomi</taxon>
        <taxon>Actinopterygii</taxon>
        <taxon>Neopterygii</taxon>
        <taxon>Teleostei</taxon>
        <taxon>Neoteleostei</taxon>
        <taxon>Acanthomorphata</taxon>
        <taxon>Ovalentaria</taxon>
        <taxon>Cichlomorphae</taxon>
        <taxon>Cichliformes</taxon>
        <taxon>Cichlidae</taxon>
        <taxon>African cichlids</taxon>
        <taxon>Pseudocrenilabrinae</taxon>
        <taxon>Oreochromini</taxon>
        <taxon>Oreochromis</taxon>
    </lineage>
</organism>
<keyword evidence="4" id="KW-0812">Transmembrane</keyword>
<name>A0AAZ1WV88_OREAU</name>
<evidence type="ECO:0000256" key="4">
    <source>
        <dbReference type="ARBA" id="ARBA00022692"/>
    </source>
</evidence>
<evidence type="ECO:0000256" key="5">
    <source>
        <dbReference type="ARBA" id="ARBA00022729"/>
    </source>
</evidence>
<dbReference type="GO" id="GO:0007249">
    <property type="term" value="P:canonical NF-kappaB signal transduction"/>
    <property type="evidence" value="ECO:0007669"/>
    <property type="project" value="TreeGrafter"/>
</dbReference>
<reference evidence="13" key="1">
    <citation type="submission" date="2020-03" db="EMBL/GenBank/DDBJ databases">
        <title>Evolution of repeat sequences and sex chromosomes of tilapia species revealed by chromosome-level genomes.</title>
        <authorList>
            <person name="Xu L."/>
            <person name="Tao W."/>
            <person name="Wang D."/>
            <person name="Zhou Q."/>
        </authorList>
    </citation>
    <scope>NUCLEOTIDE SEQUENCE [LARGE SCALE GENOMIC DNA]</scope>
    <source>
        <strain evidence="13">Israel</strain>
    </source>
</reference>
<dbReference type="Gene3D" id="3.80.10.10">
    <property type="entry name" value="Ribonuclease Inhibitor"/>
    <property type="match status" value="1"/>
</dbReference>
<accession>A0AAZ1WV88</accession>
<evidence type="ECO:0000256" key="9">
    <source>
        <dbReference type="ARBA" id="ARBA00023136"/>
    </source>
</evidence>
<dbReference type="InterPro" id="IPR001611">
    <property type="entry name" value="Leu-rich_rpt"/>
</dbReference>
<keyword evidence="9" id="KW-0472">Membrane</keyword>
<evidence type="ECO:0000313" key="12">
    <source>
        <dbReference type="Ensembl" id="ENSOABP00000059389.1"/>
    </source>
</evidence>
<dbReference type="Proteomes" id="UP000472276">
    <property type="component" value="Unassembled WGS sequence"/>
</dbReference>
<keyword evidence="8" id="KW-1133">Transmembrane helix</keyword>
<dbReference type="GO" id="GO:0038187">
    <property type="term" value="F:pattern recognition receptor activity"/>
    <property type="evidence" value="ECO:0007669"/>
    <property type="project" value="TreeGrafter"/>
</dbReference>
<keyword evidence="10" id="KW-0675">Receptor</keyword>
<evidence type="ECO:0000256" key="10">
    <source>
        <dbReference type="ARBA" id="ARBA00023170"/>
    </source>
</evidence>
<evidence type="ECO:0000256" key="2">
    <source>
        <dbReference type="ARBA" id="ARBA00004370"/>
    </source>
</evidence>
<dbReference type="GO" id="GO:0002224">
    <property type="term" value="P:toll-like receptor signaling pathway"/>
    <property type="evidence" value="ECO:0007669"/>
    <property type="project" value="TreeGrafter"/>
</dbReference>
<dbReference type="PANTHER" id="PTHR47410">
    <property type="entry name" value="TOLL-LIKE RECEPTOR 7-RELATED"/>
    <property type="match status" value="1"/>
</dbReference>
<evidence type="ECO:0000256" key="8">
    <source>
        <dbReference type="ARBA" id="ARBA00022989"/>
    </source>
</evidence>
<dbReference type="SMART" id="SM00369">
    <property type="entry name" value="LRR_TYP"/>
    <property type="match status" value="8"/>
</dbReference>
<keyword evidence="6" id="KW-0677">Repeat</keyword>
<evidence type="ECO:0000256" key="1">
    <source>
        <dbReference type="ARBA" id="ARBA00004177"/>
    </source>
</evidence>
<dbReference type="InterPro" id="IPR032675">
    <property type="entry name" value="LRR_dom_sf"/>
</dbReference>
<dbReference type="AlphaFoldDB" id="A0AAZ1WV88"/>
<keyword evidence="7" id="KW-0967">Endosome</keyword>
<dbReference type="InterPro" id="IPR003591">
    <property type="entry name" value="Leu-rich_rpt_typical-subtyp"/>
</dbReference>
<evidence type="ECO:0000256" key="7">
    <source>
        <dbReference type="ARBA" id="ARBA00022753"/>
    </source>
</evidence>
<reference evidence="12" key="2">
    <citation type="submission" date="2025-08" db="UniProtKB">
        <authorList>
            <consortium name="Ensembl"/>
        </authorList>
    </citation>
    <scope>IDENTIFICATION</scope>
</reference>
<dbReference type="Pfam" id="PF13855">
    <property type="entry name" value="LRR_8"/>
    <property type="match status" value="3"/>
</dbReference>
<evidence type="ECO:0008006" key="14">
    <source>
        <dbReference type="Google" id="ProtNLM"/>
    </source>
</evidence>
<evidence type="ECO:0000313" key="13">
    <source>
        <dbReference type="Proteomes" id="UP000472276"/>
    </source>
</evidence>
<dbReference type="SMART" id="SM00365">
    <property type="entry name" value="LRR_SD22"/>
    <property type="match status" value="6"/>
</dbReference>
<dbReference type="GO" id="GO:0051607">
    <property type="term" value="P:defense response to virus"/>
    <property type="evidence" value="ECO:0007669"/>
    <property type="project" value="TreeGrafter"/>
</dbReference>
<evidence type="ECO:0000256" key="6">
    <source>
        <dbReference type="ARBA" id="ARBA00022737"/>
    </source>
</evidence>
<dbReference type="PROSITE" id="PS51450">
    <property type="entry name" value="LRR"/>
    <property type="match status" value="1"/>
</dbReference>
<keyword evidence="5" id="KW-0732">Signal</keyword>
<keyword evidence="13" id="KW-1185">Reference proteome</keyword>
<dbReference type="SUPFAM" id="SSF52058">
    <property type="entry name" value="L domain-like"/>
    <property type="match status" value="2"/>
</dbReference>
<dbReference type="GO" id="GO:0032755">
    <property type="term" value="P:positive regulation of interleukin-6 production"/>
    <property type="evidence" value="ECO:0007669"/>
    <property type="project" value="TreeGrafter"/>
</dbReference>
<dbReference type="GO" id="GO:0005886">
    <property type="term" value="C:plasma membrane"/>
    <property type="evidence" value="ECO:0007669"/>
    <property type="project" value="TreeGrafter"/>
</dbReference>
<comment type="subcellular location">
    <subcellularLocation>
        <location evidence="1">Endosome</location>
    </subcellularLocation>
    <subcellularLocation>
        <location evidence="2">Membrane</location>
    </subcellularLocation>
</comment>
<reference evidence="12" key="3">
    <citation type="submission" date="2025-09" db="UniProtKB">
        <authorList>
            <consortium name="Ensembl"/>
        </authorList>
    </citation>
    <scope>IDENTIFICATION</scope>
</reference>
<evidence type="ECO:0000256" key="3">
    <source>
        <dbReference type="ARBA" id="ARBA00022614"/>
    </source>
</evidence>
<keyword evidence="11" id="KW-0325">Glycoprotein</keyword>
<evidence type="ECO:0000256" key="11">
    <source>
        <dbReference type="ARBA" id="ARBA00023180"/>
    </source>
</evidence>
<dbReference type="Ensembl" id="ENSOABT00000073092.1">
    <property type="protein sequence ID" value="ENSOABP00000059389.1"/>
    <property type="gene ID" value="ENSOABG00000039609.1"/>
</dbReference>
<protein>
    <recommendedName>
        <fullName evidence="14">Toll-like receptor 7</fullName>
    </recommendedName>
</protein>
<keyword evidence="3" id="KW-0433">Leucine-rich repeat</keyword>
<proteinExistence type="predicted"/>
<sequence length="584" mass="66777">MTRQFPCDVISNNASNTVKFDCKGRHLEKVPKGITTNATDLDLSENVIRKFISKDDFQGLENVKFLDIQGNCPRCHNARYPCLETLNLGGNSLNYLDPSWFQSLTNLKELFLEFNFLQKAVTGEATSVKAFSYLHRLEKLDLSFNYALGLYPETLTLSKDFSQLRSLKSLHLNALVFQSIGPDTLRPLYNLKNLSHLYLSTNFIIHSDPTVFSKLSHLRMIYLGENRLYPTTVESLPTLRDRNNENSEVSMSPFVKLTPKDSIYEVLHRNTKQECANSGRVLILSSNNLFFISPKQFVGYGNISCLNLSRNGFSQALNGTEFKMLPNLTYLNLSLNRVDLAYNNAFKELKKLQVLDLSYNSHYFEAFGVTLNLNFTQNLPVLRVLNMSHNEISRLTTKEMYSKSLAELIFAQNHLGKLWKDRDGSYNKLFTNLSNLTILDISSNGIAKIPDDVYEYLPHNLTTLCISHNLLNNCFLKSLKSLMTLSLSNNKLTIVNETTFESGPANLTLFLQGNPFECTCDLLDFVLWIEQNVNFAVIINVLRCLFFYLRYGFGISAFVFKTTYKIKKNVFFFFFIFCIEAALT</sequence>
<dbReference type="GO" id="GO:0005768">
    <property type="term" value="C:endosome"/>
    <property type="evidence" value="ECO:0007669"/>
    <property type="project" value="UniProtKB-SubCell"/>
</dbReference>
<dbReference type="PANTHER" id="PTHR47410:SF1">
    <property type="entry name" value="TOLL-LIKE RECEPTOR 8"/>
    <property type="match status" value="1"/>
</dbReference>